<dbReference type="PANTHER" id="PTHR45703">
    <property type="entry name" value="DYNEIN HEAVY CHAIN"/>
    <property type="match status" value="1"/>
</dbReference>
<dbReference type="InterPro" id="IPR003593">
    <property type="entry name" value="AAA+_ATPase"/>
</dbReference>
<dbReference type="Pfam" id="PF12796">
    <property type="entry name" value="Ank_2"/>
    <property type="match status" value="4"/>
</dbReference>
<dbReference type="InterPro" id="IPR027417">
    <property type="entry name" value="P-loop_NTPase"/>
</dbReference>
<feature type="repeat" description="ANK" evidence="15">
    <location>
        <begin position="1051"/>
        <end position="1083"/>
    </location>
</feature>
<reference evidence="19" key="1">
    <citation type="submission" date="2023-08" db="EMBL/GenBank/DDBJ databases">
        <authorList>
            <person name="Chen Y."/>
            <person name="Shah S."/>
            <person name="Dougan E. K."/>
            <person name="Thang M."/>
            <person name="Chan C."/>
        </authorList>
    </citation>
    <scope>NUCLEOTIDE SEQUENCE</scope>
</reference>
<feature type="repeat" description="ANK" evidence="15">
    <location>
        <begin position="1084"/>
        <end position="1116"/>
    </location>
</feature>
<sequence length="3213" mass="358719">MNRNSELSHEIQAANDRLKEYPSNVDEYVEFNVHLAKIDASLPMLEKRFLEVQEMAEIIREFGIRIDSDTRKAFNDLASAKNQLIAQVTTGKERAEVDVAHFSKALEVEIPELRKSVGEQQSRLEAPDLSDTSKMAAESRKEVLALLDELQENVNQSVEEAAKFNRYQDVLKLEPTAFEDVDELKASFNLRAKLWRGIDAWEELSSEWNNCTFGTVDVDTITKKVAEYNKVAVQSVKAMPDNQVPQIWGEQVTQFKNTLPVVVALRNKALKPRHWEVLTSMIGQELDLEDEEFTLGGLLGMGVDQHMEAIMDVSGKATAEQGLEEMLDKVKKTWEDLELVINPYKDSKDVYVLGSIEDITVALEDSLVTISTIAGSRYVGPIRAEVEQWQKDLLLFQETLDEWLNVQRNWMYLESIFNAGDIKKQLPGESAKFQEIDAQWRVIMKETYEYAVALKAATKPGRLELFKKASETLDQIQKQLEDYLLSKCVAFPRFFFLSNDELLEILSQAKRPQAVQPHLRKCFDNLVKLKFGDGSNSTDIHAMISGEGEEIPFFKMLKARNGVEKWLSAEGGVEEYMVKTMRAEVKKGWETYALESDRKEWVRKQYCQVMITVGSIYWTLETEEVLTATEGNKVQLMGKWFQKNKTQLEGLTELIRDKLNKLQRSGVVALVTQDVHNRDIIQELFDNKITSMQNFKWQQQLRYYWDPKLDGDHGDCCIRQVDAFIMYGHEYMGALSRLVITPLTDRCWMTITGALHIKLGAAPAGPAGTGKTESTKDLAKGLARQCVVFNCSDQINYQMMGKLYSGVVSAGAWTCLDEFNRISIEVLSVVAQQVLEIRQALLQDLSDFVFESRQLKVKNTCGIFITMNPGYAGRTELPDNLKVLFRPVAMMVPDYTLIAEIMLYAEGPLRPLSAVVFVARIRAQSAPAMACVLLASGLEVMSEQDFASWWEATQERRNAGEGFLDELRKEVARRLGIVNFRQLALMASGSSGPMRLEPTSPWTAAPVTAIVRQYVGGEGETLLRAAVGGDAEAVLRLLESPQDPDSARRCSGRGAVHSAAASGHPEVVQLLLQAGAEKHKADADGLTAMHLAALMGQRSVIEVLCHAGCDMDQVNRYGRTALHFAALQSREEVLSCLLEAKADKDKCDDEGRSPMHVAALAGAEGVVRLLLEAKGDPDKTGKDGRTALHATALAGLLEIVKCLLEGKADKDRSDVQGRSPLHLATVTGREDVVRCLLAADVDKDKADKEGRAPLHLAALAGHVSVLRPLLQAGADQDKMDHYGRTPLHAAALRGNEKVMRHLMDAGADMDKACNDRRTPLCMAVLQGHEDLVRFLLENGACLDMADTQGQAALHFAACRGRVGAVRALLDAKADKNKGDNMGRTPLHLSAYKGNEGVVQCLLQEGADRDKANDQGRTPLHFAALNGHADVVRCLLAAGAGKDSADNAGNTALHAAALKDHEQVVQCLLVAGKDLANKDGRTAMHAAAANDSQRVLSVLLAARAGLEGDKDGLTPLHFASLNGHEQVVRALLRAGCDKEKATRDGSTASSLAAAKGHQNVVLCLEGTQVDPELCFGQAKVLSGKFTNLYKLSSEQLSKQDHYDFGMRAVKSVLVMAGSLKRADPNEDENILLIRAMRDSNVPKFLSDDLPLFFAIVNDLFPGIEVPYYDYGSLQVEIERGLQKQSLQVHDKLVTKTIQLFETFMVRFGVMLVGPTLGGKSVDYKTLAIALTQLREDNSPDERFQKTKYVCFNPKGITMGELYGENNELTQEWTDGLGSRIMRGYQTEESLDYKWTVFDGPVDAIWIENMNTVLDDNMTLCLANGERIKLNWTMRMLFEVEDLRVASPATVSRCGMVYLTPSDLGWEPYVRTWLSSLPDQPFSEKAKDMVWSYFDTHVQRGLDFLRKNGSEPVTTQDTQLVITLCKLFQSVINEEAATANSCASKDAQVAEGETALTPKKISVLEAAEFEKFLQPLFCFAFTWTIGGSCDAKTRGMFAREIENWFPNVSMPRGGGPYDGFINFYEGPKWKSWTDIVPKFVFQEGVSYFQLLVPNPDTVRFSYVMDRMMTTQNSVFLTGNSGVGKSVNVAALLEKMKEIASVVPVFMTFSAQTKAYETQINIESKLERKRKTLLGAPVNKTVVILIDDVNMPLVEEYGAQPPIELLRQFQDQRGFFDRKKHEWKDIENTTLLLCAAPPGGGRNAMTARFTSGRAMALKQLGANAWTEFQSLNAGAVKEAKAVTDEADLFAPKISLPTVQWHWFGENLRAHHSKEELTERKEIYGAWMAAWLLLLVALALLAACKKRHGSVQRGCQVFKETLKRLKETFSAANPCAYEALDEDDCEAAVDEPFLAAMRRLPSNPGGVRGNAELQKLLARQRLKEDEEEQKDAHETTGIFGNFPNLLKKSHNKKDLKQMKQEILEQNKAAMHLSLEEMNELLLAQKGNAPKEEAEGKFQRWKQPISVLFYFGYVGICLLVPLSTSELASCNQGLPWEVHMPFFYYFLALKAWEVTLYVYDDMVTGDLTPQAFAQTFITSFMGMADGYTDATAIIIARSCGSPLWRWMALTYFIGVVLCQWLGMGLASLFHDHSGACFYKMMHMDTVASCISMRPEDSKALLVWRLVNWVRCIGEDLLQCFFQTLFVLTVKKNAVMLLSIAVGACTSVLAVYNAAKRAAGAVGTSWQLLKVRRDMAKAAAEGRAADFEAALKEAEDYGIEFKEIAEHVAKGERQLQYLSSGPYVIGEPTKPEIAGKLGSEDLMDSVAYRRRTVEFAHEAAAARKNMLEEMEAPATCAARKRGSHHEGRHLAKVYNAERRSVDFAVAAQQARELRLRRLVKEGDCICVGSHPREFLKGREPDAKWSVWRAGFHVYKKLAHKFHSQVLCMPPTSEEAMSTIFGSIISGFLHRFKSEVQGLANASVQATIDIYNKCGDELLPTPTRPHYTFNLRDVSKVFQGLLMVKPMHVPNAEAYTRLWYHELSRVFCDRLINKNDKEWFYKAAAEQLKSRFRVMDTDFEIWTSLMWCNFLRPVENRVYEEAKDKTKVNKVLEDANDDYNLSHTAQMNLVFFQDCVEHINRIARVLAQPRGNLLLVGVGGSGRSSCAKICACMSETNEFNIALTKGYGIDAFREDEKKFLISAGAGAAKATMFLLSDTQIINETFLEDINNILNAGEVPNLFPNDEVDRVISDTRRIEVGRRVYLLQENPQSNGFCGFLS</sequence>
<dbReference type="SUPFAM" id="SSF48403">
    <property type="entry name" value="Ankyrin repeat"/>
    <property type="match status" value="2"/>
</dbReference>
<dbReference type="FunFam" id="3.40.50.300:FF:000063">
    <property type="entry name" value="dynein heavy chain 6, axonemal"/>
    <property type="match status" value="1"/>
</dbReference>
<dbReference type="GO" id="GO:0045505">
    <property type="term" value="F:dynein intermediate chain binding"/>
    <property type="evidence" value="ECO:0007669"/>
    <property type="project" value="InterPro"/>
</dbReference>
<gene>
    <name evidence="19" type="ORF">EVOR1521_LOCUS3790</name>
</gene>
<dbReference type="Gene3D" id="3.20.180.20">
    <property type="entry name" value="Dynein heavy chain, N-terminal domain 2"/>
    <property type="match status" value="1"/>
</dbReference>
<feature type="transmembrane region" description="Helical" evidence="17">
    <location>
        <begin position="2280"/>
        <end position="2300"/>
    </location>
</feature>
<keyword evidence="8" id="KW-0067">ATP-binding</keyword>
<dbReference type="InterPro" id="IPR035699">
    <property type="entry name" value="AAA_6"/>
</dbReference>
<evidence type="ECO:0000256" key="11">
    <source>
        <dbReference type="ARBA" id="ARBA00023069"/>
    </source>
</evidence>
<feature type="domain" description="AAA+ ATPase" evidence="18">
    <location>
        <begin position="757"/>
        <end position="896"/>
    </location>
</feature>
<keyword evidence="7" id="KW-0547">Nucleotide-binding</keyword>
<keyword evidence="17" id="KW-0812">Transmembrane</keyword>
<feature type="repeat" description="ANK" evidence="15">
    <location>
        <begin position="1216"/>
        <end position="1248"/>
    </location>
</feature>
<feature type="repeat" description="ANK" evidence="15">
    <location>
        <begin position="1249"/>
        <end position="1281"/>
    </location>
</feature>
<evidence type="ECO:0000256" key="5">
    <source>
        <dbReference type="ARBA" id="ARBA00022701"/>
    </source>
</evidence>
<evidence type="ECO:0000256" key="2">
    <source>
        <dbReference type="ARBA" id="ARBA00004245"/>
    </source>
</evidence>
<comment type="similarity">
    <text evidence="3">Belongs to the dynein heavy chain family.</text>
</comment>
<keyword evidence="9" id="KW-0243">Dynein</keyword>
<evidence type="ECO:0000256" key="3">
    <source>
        <dbReference type="ARBA" id="ARBA00008887"/>
    </source>
</evidence>
<evidence type="ECO:0000256" key="15">
    <source>
        <dbReference type="PROSITE-ProRule" id="PRU00023"/>
    </source>
</evidence>
<dbReference type="Pfam" id="PF08393">
    <property type="entry name" value="DHC_N2"/>
    <property type="match status" value="1"/>
</dbReference>
<feature type="repeat" description="ANK" evidence="15">
    <location>
        <begin position="1478"/>
        <end position="1510"/>
    </location>
</feature>
<dbReference type="Pfam" id="PF17857">
    <property type="entry name" value="AAA_lid_1"/>
    <property type="match status" value="1"/>
</dbReference>
<organism evidence="19 20">
    <name type="scientific">Effrenium voratum</name>
    <dbReference type="NCBI Taxonomy" id="2562239"/>
    <lineage>
        <taxon>Eukaryota</taxon>
        <taxon>Sar</taxon>
        <taxon>Alveolata</taxon>
        <taxon>Dinophyceae</taxon>
        <taxon>Suessiales</taxon>
        <taxon>Symbiodiniaceae</taxon>
        <taxon>Effrenium</taxon>
    </lineage>
</organism>
<feature type="repeat" description="ANK" evidence="15">
    <location>
        <begin position="1381"/>
        <end position="1413"/>
    </location>
</feature>
<dbReference type="FunFam" id="1.20.920.30:FF:000005">
    <property type="entry name" value="Dynein, axonemal, heavy chain 2"/>
    <property type="match status" value="1"/>
</dbReference>
<dbReference type="InterPro" id="IPR026983">
    <property type="entry name" value="DHC"/>
</dbReference>
<feature type="repeat" description="ANK" evidence="15">
    <location>
        <begin position="1183"/>
        <end position="1215"/>
    </location>
</feature>
<dbReference type="Gene3D" id="1.20.140.100">
    <property type="entry name" value="Dynein heavy chain, N-terminal domain 2"/>
    <property type="match status" value="1"/>
</dbReference>
<dbReference type="Gene3D" id="1.10.8.710">
    <property type="match status" value="1"/>
</dbReference>
<dbReference type="FunFam" id="1.20.58.1120:FF:000001">
    <property type="entry name" value="dynein heavy chain 2, axonemal"/>
    <property type="match status" value="1"/>
</dbReference>
<dbReference type="PROSITE" id="PS50088">
    <property type="entry name" value="ANK_REPEAT"/>
    <property type="match status" value="15"/>
</dbReference>
<keyword evidence="20" id="KW-1185">Reference proteome</keyword>
<dbReference type="Gene3D" id="1.10.287.2620">
    <property type="match status" value="1"/>
</dbReference>
<dbReference type="Gene3D" id="1.20.920.30">
    <property type="match status" value="1"/>
</dbReference>
<dbReference type="InterPro" id="IPR002110">
    <property type="entry name" value="Ankyrin_rpt"/>
</dbReference>
<evidence type="ECO:0000313" key="20">
    <source>
        <dbReference type="Proteomes" id="UP001178507"/>
    </source>
</evidence>
<feature type="transmembrane region" description="Helical" evidence="17">
    <location>
        <begin position="2648"/>
        <end position="2669"/>
    </location>
</feature>
<feature type="transmembrane region" description="Helical" evidence="17">
    <location>
        <begin position="2526"/>
        <end position="2551"/>
    </location>
</feature>
<proteinExistence type="inferred from homology"/>
<name>A0AA36HSD0_9DINO</name>
<dbReference type="PRINTS" id="PR01415">
    <property type="entry name" value="ANKYRIN"/>
</dbReference>
<dbReference type="FunFam" id="1.10.8.710:FF:000001">
    <property type="entry name" value="Dynein axonemal heavy chain 2"/>
    <property type="match status" value="1"/>
</dbReference>
<feature type="repeat" description="ANK" evidence="15">
    <location>
        <begin position="1117"/>
        <end position="1149"/>
    </location>
</feature>
<feature type="transmembrane region" description="Helical" evidence="17">
    <location>
        <begin position="2460"/>
        <end position="2477"/>
    </location>
</feature>
<dbReference type="GO" id="GO:0030286">
    <property type="term" value="C:dynein complex"/>
    <property type="evidence" value="ECO:0007669"/>
    <property type="project" value="UniProtKB-KW"/>
</dbReference>
<keyword evidence="6" id="KW-0677">Repeat</keyword>
<keyword evidence="17" id="KW-0472">Membrane</keyword>
<evidence type="ECO:0000256" key="10">
    <source>
        <dbReference type="ARBA" id="ARBA00023054"/>
    </source>
</evidence>
<feature type="repeat" description="ANK" evidence="15">
    <location>
        <begin position="1348"/>
        <end position="1380"/>
    </location>
</feature>
<dbReference type="Gene3D" id="1.20.58.1120">
    <property type="match status" value="1"/>
</dbReference>
<dbReference type="Gene3D" id="1.25.40.20">
    <property type="entry name" value="Ankyrin repeat-containing domain"/>
    <property type="match status" value="4"/>
</dbReference>
<dbReference type="GO" id="GO:0005524">
    <property type="term" value="F:ATP binding"/>
    <property type="evidence" value="ECO:0007669"/>
    <property type="project" value="UniProtKB-KW"/>
</dbReference>
<dbReference type="Pfam" id="PF00023">
    <property type="entry name" value="Ank"/>
    <property type="match status" value="2"/>
</dbReference>
<dbReference type="EMBL" id="CAUJNA010000235">
    <property type="protein sequence ID" value="CAJ1374166.1"/>
    <property type="molecule type" value="Genomic_DNA"/>
</dbReference>
<dbReference type="InterPro" id="IPR041589">
    <property type="entry name" value="DNAH3_AAA_lid_1"/>
</dbReference>
<evidence type="ECO:0000256" key="14">
    <source>
        <dbReference type="ARBA" id="ARBA00023273"/>
    </source>
</evidence>
<dbReference type="SUPFAM" id="SSF52540">
    <property type="entry name" value="P-loop containing nucleoside triphosphate hydrolases"/>
    <property type="match status" value="4"/>
</dbReference>
<feature type="repeat" description="ANK" evidence="15">
    <location>
        <begin position="1447"/>
        <end position="1479"/>
    </location>
</feature>
<dbReference type="Pfam" id="PF13637">
    <property type="entry name" value="Ank_4"/>
    <property type="match status" value="2"/>
</dbReference>
<dbReference type="PROSITE" id="PS50297">
    <property type="entry name" value="ANK_REP_REGION"/>
    <property type="match status" value="14"/>
</dbReference>
<dbReference type="Pfam" id="PF12774">
    <property type="entry name" value="AAA_6"/>
    <property type="match status" value="2"/>
</dbReference>
<keyword evidence="4" id="KW-0963">Cytoplasm</keyword>
<dbReference type="GO" id="GO:0005874">
    <property type="term" value="C:microtubule"/>
    <property type="evidence" value="ECO:0007669"/>
    <property type="project" value="UniProtKB-KW"/>
</dbReference>
<keyword evidence="13" id="KW-0206">Cytoskeleton</keyword>
<evidence type="ECO:0000313" key="19">
    <source>
        <dbReference type="EMBL" id="CAJ1374166.1"/>
    </source>
</evidence>
<keyword evidence="5" id="KW-0493">Microtubule</keyword>
<dbReference type="InterPro" id="IPR043157">
    <property type="entry name" value="Dynein_AAA1S"/>
</dbReference>
<keyword evidence="14" id="KW-0966">Cell projection</keyword>
<dbReference type="FunFam" id="1.20.140.100:FF:000004">
    <property type="entry name" value="Dynein axonemal heavy chain 6"/>
    <property type="match status" value="1"/>
</dbReference>
<accession>A0AA36HSD0</accession>
<dbReference type="SMART" id="SM00382">
    <property type="entry name" value="AAA"/>
    <property type="match status" value="2"/>
</dbReference>
<dbReference type="Gene3D" id="3.40.50.300">
    <property type="entry name" value="P-loop containing nucleotide triphosphate hydrolases"/>
    <property type="match status" value="4"/>
</dbReference>
<keyword evidence="15" id="KW-0040">ANK repeat</keyword>
<dbReference type="Pfam" id="PF12780">
    <property type="entry name" value="AAA_8"/>
    <property type="match status" value="1"/>
</dbReference>
<dbReference type="InterPro" id="IPR013602">
    <property type="entry name" value="Dynein_heavy_linker"/>
</dbReference>
<feature type="coiled-coil region" evidence="16">
    <location>
        <begin position="140"/>
        <end position="167"/>
    </location>
</feature>
<dbReference type="FunFam" id="3.20.180.20:FF:000003">
    <property type="entry name" value="Dynein heavy chain 12, axonemal"/>
    <property type="match status" value="1"/>
</dbReference>
<evidence type="ECO:0000256" key="9">
    <source>
        <dbReference type="ARBA" id="ARBA00023017"/>
    </source>
</evidence>
<dbReference type="InterPro" id="IPR042222">
    <property type="entry name" value="Dynein_2_N"/>
</dbReference>
<dbReference type="InterPro" id="IPR036770">
    <property type="entry name" value="Ankyrin_rpt-contain_sf"/>
</dbReference>
<evidence type="ECO:0000256" key="13">
    <source>
        <dbReference type="ARBA" id="ARBA00023212"/>
    </source>
</evidence>
<dbReference type="Pfam" id="PF17852">
    <property type="entry name" value="Dynein_AAA_lid"/>
    <property type="match status" value="1"/>
</dbReference>
<feature type="transmembrane region" description="Helical" evidence="17">
    <location>
        <begin position="2563"/>
        <end position="2584"/>
    </location>
</feature>
<dbReference type="InterPro" id="IPR042228">
    <property type="entry name" value="Dynein_linker_3"/>
</dbReference>
<dbReference type="FunFam" id="1.10.287.2620:FF:000001">
    <property type="entry name" value="Cytoplasmic dynein heavy chain 1"/>
    <property type="match status" value="1"/>
</dbReference>
<dbReference type="PANTHER" id="PTHR45703:SF36">
    <property type="entry name" value="DYNEIN HEAVY CHAIN, CYTOPLASMIC"/>
    <property type="match status" value="1"/>
</dbReference>
<dbReference type="GO" id="GO:0051959">
    <property type="term" value="F:dynein light intermediate chain binding"/>
    <property type="evidence" value="ECO:0007669"/>
    <property type="project" value="InterPro"/>
</dbReference>
<evidence type="ECO:0000256" key="1">
    <source>
        <dbReference type="ARBA" id="ARBA00004138"/>
    </source>
</evidence>
<evidence type="ECO:0000259" key="18">
    <source>
        <dbReference type="SMART" id="SM00382"/>
    </source>
</evidence>
<feature type="repeat" description="ANK" evidence="15">
    <location>
        <begin position="1414"/>
        <end position="1446"/>
    </location>
</feature>
<comment type="caution">
    <text evidence="19">The sequence shown here is derived from an EMBL/GenBank/DDBJ whole genome shotgun (WGS) entry which is preliminary data.</text>
</comment>
<dbReference type="InterPro" id="IPR024317">
    <property type="entry name" value="Dynein_heavy_chain_D4_dom"/>
</dbReference>
<evidence type="ECO:0000256" key="12">
    <source>
        <dbReference type="ARBA" id="ARBA00023175"/>
    </source>
</evidence>
<feature type="transmembrane region" description="Helical" evidence="17">
    <location>
        <begin position="2497"/>
        <end position="2514"/>
    </location>
</feature>
<feature type="domain" description="AAA+ ATPase" evidence="18">
    <location>
        <begin position="2068"/>
        <end position="2218"/>
    </location>
</feature>
<feature type="repeat" description="ANK" evidence="15">
    <location>
        <begin position="1282"/>
        <end position="1314"/>
    </location>
</feature>
<feature type="repeat" description="ANK" evidence="15">
    <location>
        <begin position="1510"/>
        <end position="1542"/>
    </location>
</feature>
<evidence type="ECO:0000256" key="16">
    <source>
        <dbReference type="SAM" id="Coils"/>
    </source>
</evidence>
<dbReference type="InterPro" id="IPR041466">
    <property type="entry name" value="Dynein_AAA5_ext"/>
</dbReference>
<evidence type="ECO:0000256" key="4">
    <source>
        <dbReference type="ARBA" id="ARBA00022490"/>
    </source>
</evidence>
<dbReference type="SMART" id="SM00248">
    <property type="entry name" value="ANK"/>
    <property type="match status" value="17"/>
</dbReference>
<comment type="subcellular location">
    <subcellularLocation>
        <location evidence="1">Cell projection</location>
        <location evidence="1">Cilium</location>
    </subcellularLocation>
    <subcellularLocation>
        <location evidence="2">Cytoplasm</location>
        <location evidence="2">Cytoskeleton</location>
    </subcellularLocation>
</comment>
<dbReference type="GO" id="GO:0007018">
    <property type="term" value="P:microtubule-based movement"/>
    <property type="evidence" value="ECO:0007669"/>
    <property type="project" value="InterPro"/>
</dbReference>
<feature type="repeat" description="ANK" evidence="15">
    <location>
        <begin position="1150"/>
        <end position="1182"/>
    </location>
</feature>
<protein>
    <recommendedName>
        <fullName evidence="18">AAA+ ATPase domain-containing protein</fullName>
    </recommendedName>
</protein>
<dbReference type="Proteomes" id="UP001178507">
    <property type="component" value="Unassembled WGS sequence"/>
</dbReference>
<evidence type="ECO:0000256" key="7">
    <source>
        <dbReference type="ARBA" id="ARBA00022741"/>
    </source>
</evidence>
<dbReference type="Pfam" id="PF12775">
    <property type="entry name" value="AAA_7"/>
    <property type="match status" value="1"/>
</dbReference>
<dbReference type="GO" id="GO:0005929">
    <property type="term" value="C:cilium"/>
    <property type="evidence" value="ECO:0007669"/>
    <property type="project" value="UniProtKB-SubCell"/>
</dbReference>
<evidence type="ECO:0000256" key="8">
    <source>
        <dbReference type="ARBA" id="ARBA00022840"/>
    </source>
</evidence>
<keyword evidence="12" id="KW-0505">Motor protein</keyword>
<evidence type="ECO:0000256" key="17">
    <source>
        <dbReference type="SAM" id="Phobius"/>
    </source>
</evidence>
<evidence type="ECO:0000256" key="6">
    <source>
        <dbReference type="ARBA" id="ARBA00022737"/>
    </source>
</evidence>
<keyword evidence="10 16" id="KW-0175">Coiled coil</keyword>
<keyword evidence="17" id="KW-1133">Transmembrane helix</keyword>
<feature type="repeat" description="ANK" evidence="15">
    <location>
        <begin position="1315"/>
        <end position="1347"/>
    </location>
</feature>
<keyword evidence="11" id="KW-0969">Cilium</keyword>